<keyword evidence="1" id="KW-0547">Nucleotide-binding</keyword>
<keyword evidence="2" id="KW-0227">DNA damage</keyword>
<dbReference type="InterPro" id="IPR007695">
    <property type="entry name" value="DNA_mismatch_repair_MutS-lik_N"/>
</dbReference>
<dbReference type="InterPro" id="IPR016151">
    <property type="entry name" value="DNA_mismatch_repair_MutS_N"/>
</dbReference>
<evidence type="ECO:0008006" key="9">
    <source>
        <dbReference type="Google" id="ProtNLM"/>
    </source>
</evidence>
<feature type="non-terminal residue" evidence="8">
    <location>
        <position position="263"/>
    </location>
</feature>
<gene>
    <name evidence="8" type="ORF">S12H4_40397</name>
</gene>
<feature type="domain" description="DNA mismatch repair protein MutS connector" evidence="7">
    <location>
        <begin position="161"/>
        <end position="262"/>
    </location>
</feature>
<comment type="caution">
    <text evidence="8">The sequence shown here is derived from an EMBL/GenBank/DDBJ whole genome shotgun (WGS) entry which is preliminary data.</text>
</comment>
<sequence length="263" mass="29499">NMNQLTPMLKQYLGIKGEYPDTILFFRMGDFYEMFFDDARTASKILGITLTSRGTFNGAKAPMCGIPHHALKSYIMKLVNGGWKVAICEQTEDPKSSKGIVKREVIRVVTPGSITDEQEVEGKRNLYMAAISGGPMRSASTVRNEQTRDFKDGQRQLGRDEIYGLAHMDLSTGEFRVTEVRLWNELINELGRIDPAEVLIVENERLSGRKELSNYRIEIVKKDVFDPQRAKTLLTEQFGVSSLSGFGLQDMPQGIISAGALIR</sequence>
<dbReference type="GO" id="GO:0030983">
    <property type="term" value="F:mismatched DNA binding"/>
    <property type="evidence" value="ECO:0007669"/>
    <property type="project" value="InterPro"/>
</dbReference>
<evidence type="ECO:0000259" key="6">
    <source>
        <dbReference type="Pfam" id="PF01624"/>
    </source>
</evidence>
<evidence type="ECO:0000256" key="2">
    <source>
        <dbReference type="ARBA" id="ARBA00022763"/>
    </source>
</evidence>
<dbReference type="Gene3D" id="3.40.1170.10">
    <property type="entry name" value="DNA repair protein MutS, domain I"/>
    <property type="match status" value="1"/>
</dbReference>
<reference evidence="8" key="1">
    <citation type="journal article" date="2014" name="Front. Microbiol.">
        <title>High frequency of phylogenetically diverse reductive dehalogenase-homologous genes in deep subseafloor sedimentary metagenomes.</title>
        <authorList>
            <person name="Kawai M."/>
            <person name="Futagami T."/>
            <person name="Toyoda A."/>
            <person name="Takaki Y."/>
            <person name="Nishi S."/>
            <person name="Hori S."/>
            <person name="Arai W."/>
            <person name="Tsubouchi T."/>
            <person name="Morono Y."/>
            <person name="Uchiyama I."/>
            <person name="Ito T."/>
            <person name="Fujiyama A."/>
            <person name="Inagaki F."/>
            <person name="Takami H."/>
        </authorList>
    </citation>
    <scope>NUCLEOTIDE SEQUENCE</scope>
    <source>
        <strain evidence="8">Expedition CK06-06</strain>
    </source>
</reference>
<accession>X1TMY2</accession>
<name>X1TMY2_9ZZZZ</name>
<dbReference type="AlphaFoldDB" id="X1TMY2"/>
<evidence type="ECO:0000256" key="4">
    <source>
        <dbReference type="ARBA" id="ARBA00023125"/>
    </source>
</evidence>
<dbReference type="GO" id="GO:0005524">
    <property type="term" value="F:ATP binding"/>
    <property type="evidence" value="ECO:0007669"/>
    <property type="project" value="UniProtKB-KW"/>
</dbReference>
<evidence type="ECO:0000313" key="8">
    <source>
        <dbReference type="EMBL" id="GAI92726.1"/>
    </source>
</evidence>
<protein>
    <recommendedName>
        <fullName evidence="9">DNA mismatch repair protein MutS-like N-terminal domain-containing protein</fullName>
    </recommendedName>
</protein>
<dbReference type="GO" id="GO:0006298">
    <property type="term" value="P:mismatch repair"/>
    <property type="evidence" value="ECO:0007669"/>
    <property type="project" value="InterPro"/>
</dbReference>
<evidence type="ECO:0000259" key="7">
    <source>
        <dbReference type="Pfam" id="PF05188"/>
    </source>
</evidence>
<proteinExistence type="predicted"/>
<dbReference type="SUPFAM" id="SSF53150">
    <property type="entry name" value="DNA repair protein MutS, domain II"/>
    <property type="match status" value="1"/>
</dbReference>
<feature type="domain" description="DNA mismatch repair protein MutS-like N-terminal" evidence="6">
    <location>
        <begin position="6"/>
        <end position="117"/>
    </location>
</feature>
<keyword evidence="3" id="KW-0067">ATP-binding</keyword>
<dbReference type="SUPFAM" id="SSF55271">
    <property type="entry name" value="DNA repair protein MutS, domain I"/>
    <property type="match status" value="1"/>
</dbReference>
<dbReference type="Gene3D" id="3.30.420.110">
    <property type="entry name" value="MutS, connector domain"/>
    <property type="match status" value="1"/>
</dbReference>
<keyword evidence="4" id="KW-0238">DNA-binding</keyword>
<organism evidence="8">
    <name type="scientific">marine sediment metagenome</name>
    <dbReference type="NCBI Taxonomy" id="412755"/>
    <lineage>
        <taxon>unclassified sequences</taxon>
        <taxon>metagenomes</taxon>
        <taxon>ecological metagenomes</taxon>
    </lineage>
</organism>
<dbReference type="EMBL" id="BARW01024508">
    <property type="protein sequence ID" value="GAI92726.1"/>
    <property type="molecule type" value="Genomic_DNA"/>
</dbReference>
<dbReference type="InterPro" id="IPR036678">
    <property type="entry name" value="MutS_con_dom_sf"/>
</dbReference>
<dbReference type="InterPro" id="IPR007860">
    <property type="entry name" value="DNA_mmatch_repair_MutS_con_dom"/>
</dbReference>
<keyword evidence="5" id="KW-0234">DNA repair</keyword>
<evidence type="ECO:0000256" key="3">
    <source>
        <dbReference type="ARBA" id="ARBA00022840"/>
    </source>
</evidence>
<feature type="non-terminal residue" evidence="8">
    <location>
        <position position="1"/>
    </location>
</feature>
<dbReference type="Pfam" id="PF05188">
    <property type="entry name" value="MutS_II"/>
    <property type="match status" value="1"/>
</dbReference>
<dbReference type="Pfam" id="PF01624">
    <property type="entry name" value="MutS_I"/>
    <property type="match status" value="1"/>
</dbReference>
<evidence type="ECO:0000256" key="5">
    <source>
        <dbReference type="ARBA" id="ARBA00023204"/>
    </source>
</evidence>
<dbReference type="FunFam" id="3.40.1170.10:FF:000001">
    <property type="entry name" value="DNA mismatch repair protein MutS"/>
    <property type="match status" value="1"/>
</dbReference>
<evidence type="ECO:0000256" key="1">
    <source>
        <dbReference type="ARBA" id="ARBA00022741"/>
    </source>
</evidence>